<gene>
    <name evidence="9" type="primary">CDC16</name>
    <name evidence="9" type="ORF">DFQ27_000487</name>
</gene>
<dbReference type="SUPFAM" id="SSF48452">
    <property type="entry name" value="TPR-like"/>
    <property type="match status" value="2"/>
</dbReference>
<dbReference type="Pfam" id="PF12895">
    <property type="entry name" value="ANAPC3"/>
    <property type="match status" value="1"/>
</dbReference>
<feature type="repeat" description="TPR" evidence="7">
    <location>
        <begin position="321"/>
        <end position="354"/>
    </location>
</feature>
<keyword evidence="6" id="KW-0131">Cell cycle</keyword>
<feature type="repeat" description="TPR" evidence="7">
    <location>
        <begin position="577"/>
        <end position="610"/>
    </location>
</feature>
<feature type="region of interest" description="Disordered" evidence="8">
    <location>
        <begin position="671"/>
        <end position="726"/>
    </location>
</feature>
<dbReference type="Proteomes" id="UP000807716">
    <property type="component" value="Unassembled WGS sequence"/>
</dbReference>
<feature type="repeat" description="TPR" evidence="7">
    <location>
        <begin position="423"/>
        <end position="456"/>
    </location>
</feature>
<dbReference type="InterPro" id="IPR011990">
    <property type="entry name" value="TPR-like_helical_dom_sf"/>
</dbReference>
<keyword evidence="3" id="KW-0498">Mitosis</keyword>
<dbReference type="InterPro" id="IPR019734">
    <property type="entry name" value="TPR_rpt"/>
</dbReference>
<dbReference type="Gene3D" id="1.25.40.10">
    <property type="entry name" value="Tetratricopeptide repeat domain"/>
    <property type="match status" value="2"/>
</dbReference>
<dbReference type="OrthoDB" id="10006270at2759"/>
<dbReference type="Pfam" id="PF13432">
    <property type="entry name" value="TPR_16"/>
    <property type="match status" value="1"/>
</dbReference>
<dbReference type="Pfam" id="PF13181">
    <property type="entry name" value="TPR_8"/>
    <property type="match status" value="2"/>
</dbReference>
<dbReference type="PANTHER" id="PTHR12558">
    <property type="entry name" value="CELL DIVISION CYCLE 16,23,27"/>
    <property type="match status" value="1"/>
</dbReference>
<evidence type="ECO:0000256" key="8">
    <source>
        <dbReference type="SAM" id="MobiDB-lite"/>
    </source>
</evidence>
<evidence type="ECO:0000313" key="10">
    <source>
        <dbReference type="Proteomes" id="UP000807716"/>
    </source>
</evidence>
<keyword evidence="2" id="KW-0677">Repeat</keyword>
<comment type="caution">
    <text evidence="9">The sequence shown here is derived from an EMBL/GenBank/DDBJ whole genome shotgun (WGS) entry which is preliminary data.</text>
</comment>
<organism evidence="9 10">
    <name type="scientific">Actinomortierella ambigua</name>
    <dbReference type="NCBI Taxonomy" id="1343610"/>
    <lineage>
        <taxon>Eukaryota</taxon>
        <taxon>Fungi</taxon>
        <taxon>Fungi incertae sedis</taxon>
        <taxon>Mucoromycota</taxon>
        <taxon>Mortierellomycotina</taxon>
        <taxon>Mortierellomycetes</taxon>
        <taxon>Mortierellales</taxon>
        <taxon>Mortierellaceae</taxon>
        <taxon>Actinomortierella</taxon>
    </lineage>
</organism>
<name>A0A9P6PMG7_9FUNG</name>
<dbReference type="GO" id="GO:0045842">
    <property type="term" value="P:positive regulation of mitotic metaphase/anaphase transition"/>
    <property type="evidence" value="ECO:0007669"/>
    <property type="project" value="TreeGrafter"/>
</dbReference>
<evidence type="ECO:0000256" key="2">
    <source>
        <dbReference type="ARBA" id="ARBA00022737"/>
    </source>
</evidence>
<evidence type="ECO:0000256" key="5">
    <source>
        <dbReference type="ARBA" id="ARBA00022803"/>
    </source>
</evidence>
<evidence type="ECO:0000313" key="9">
    <source>
        <dbReference type="EMBL" id="KAG0248983.1"/>
    </source>
</evidence>
<dbReference type="Pfam" id="PF13374">
    <property type="entry name" value="TPR_10"/>
    <property type="match status" value="1"/>
</dbReference>
<proteinExistence type="predicted"/>
<evidence type="ECO:0000256" key="6">
    <source>
        <dbReference type="ARBA" id="ARBA00023306"/>
    </source>
</evidence>
<keyword evidence="1" id="KW-0132">Cell division</keyword>
<dbReference type="PROSITE" id="PS50005">
    <property type="entry name" value="TPR"/>
    <property type="match status" value="3"/>
</dbReference>
<evidence type="ECO:0000256" key="4">
    <source>
        <dbReference type="ARBA" id="ARBA00022786"/>
    </source>
</evidence>
<evidence type="ECO:0000256" key="7">
    <source>
        <dbReference type="PROSITE-ProRule" id="PRU00339"/>
    </source>
</evidence>
<keyword evidence="10" id="KW-1185">Reference proteome</keyword>
<dbReference type="GO" id="GO:0031145">
    <property type="term" value="P:anaphase-promoting complex-dependent catabolic process"/>
    <property type="evidence" value="ECO:0007669"/>
    <property type="project" value="TreeGrafter"/>
</dbReference>
<dbReference type="AlphaFoldDB" id="A0A9P6PMG7"/>
<protein>
    <submittedName>
        <fullName evidence="9">Anaphase promoting complex subunit cdc16</fullName>
    </submittedName>
</protein>
<keyword evidence="5 7" id="KW-0802">TPR repeat</keyword>
<accession>A0A9P6PMG7</accession>
<keyword evidence="4" id="KW-0833">Ubl conjugation pathway</keyword>
<feature type="compositionally biased region" description="Basic and acidic residues" evidence="8">
    <location>
        <begin position="712"/>
        <end position="726"/>
    </location>
</feature>
<evidence type="ECO:0000256" key="1">
    <source>
        <dbReference type="ARBA" id="ARBA00022618"/>
    </source>
</evidence>
<reference evidence="9" key="1">
    <citation type="journal article" date="2020" name="Fungal Divers.">
        <title>Resolving the Mortierellaceae phylogeny through synthesis of multi-gene phylogenetics and phylogenomics.</title>
        <authorList>
            <person name="Vandepol N."/>
            <person name="Liber J."/>
            <person name="Desiro A."/>
            <person name="Na H."/>
            <person name="Kennedy M."/>
            <person name="Barry K."/>
            <person name="Grigoriev I.V."/>
            <person name="Miller A.N."/>
            <person name="O'Donnell K."/>
            <person name="Stajich J.E."/>
            <person name="Bonito G."/>
        </authorList>
    </citation>
    <scope>NUCLEOTIDE SEQUENCE</scope>
    <source>
        <strain evidence="9">BC1065</strain>
    </source>
</reference>
<feature type="compositionally biased region" description="Gly residues" evidence="8">
    <location>
        <begin position="1"/>
        <end position="15"/>
    </location>
</feature>
<evidence type="ECO:0000256" key="3">
    <source>
        <dbReference type="ARBA" id="ARBA00022776"/>
    </source>
</evidence>
<sequence>MIGATPAGGDGGGGDDSIDGQGSVDISTFQHNIFAPAPIDRDQLSIENMRSWRIDATHQHLYKTAAYWGDKVLSITDDPNDVFWLSQIYFDTGEYARAINLLQHQGLVHTSIACRFLATQCYIKMEKWSEALEILGEDNQFAAQANQDEGVIKASIVFKNLNNIQRAKECFIEALQIDIKCYEALDALVSNSMLTITEERQLIDSLEFNKQLVGQDATFVKMLYQSKLKKYDNIEAQNEIYQTLEAKFKLENADLLYSRAEIFFAQSRFEQCLNSTTQILQRDKFNLDCVPMHLVCLYELDMKNELFLLVHDLVDQHPHHAVAWFGVGVYYYLIGNMAEARRYFSKSSTVDSHYGPAWIGFGHSFAAEGEHDQAIAAYATSSKLLQGSHLGPMYIGMQHLQQNNTLLAQKYLTSCLLLCDKDPLLLNELGVMHYNLGEYDRAVEYFDKVVHMLEWSQRKNVIWETTWLNLGHAHRKLGHYQEAETYYLKVDAVAMGSGSGFGGIGGGGRGVAGGAPGGGGGGGGAGSAGTGAGGGGAGGGDGGAGGGGGYGVFGIGGGGGYGIGGGGYGGSSSDTKASALVALGFVYQIMGQLSDAIDAYHKVLAIRPSDQVASDMLQRVMEDKVRESEHEWFVSALPQELQTDESVNRLLAIREKSQSVKERLAQRLHGRRPLVTEVEEEEEQEEEEEEEEGDAEEQQQEKHVQEEEDAELGDRRAAKHPRIDHG</sequence>
<dbReference type="GO" id="GO:0005680">
    <property type="term" value="C:anaphase-promoting complex"/>
    <property type="evidence" value="ECO:0007669"/>
    <property type="project" value="UniProtKB-ARBA"/>
</dbReference>
<dbReference type="PANTHER" id="PTHR12558:SF9">
    <property type="entry name" value="CELL DIVISION CYCLE PROTEIN 16 HOMOLOG"/>
    <property type="match status" value="1"/>
</dbReference>
<dbReference type="EMBL" id="JAAAJB010001114">
    <property type="protein sequence ID" value="KAG0248983.1"/>
    <property type="molecule type" value="Genomic_DNA"/>
</dbReference>
<feature type="region of interest" description="Disordered" evidence="8">
    <location>
        <begin position="1"/>
        <end position="21"/>
    </location>
</feature>
<dbReference type="GO" id="GO:0051301">
    <property type="term" value="P:cell division"/>
    <property type="evidence" value="ECO:0007669"/>
    <property type="project" value="UniProtKB-KW"/>
</dbReference>
<feature type="compositionally biased region" description="Acidic residues" evidence="8">
    <location>
        <begin position="677"/>
        <end position="698"/>
    </location>
</feature>
<dbReference type="SMART" id="SM00028">
    <property type="entry name" value="TPR"/>
    <property type="match status" value="7"/>
</dbReference>
<dbReference type="GO" id="GO:0016567">
    <property type="term" value="P:protein ubiquitination"/>
    <property type="evidence" value="ECO:0007669"/>
    <property type="project" value="TreeGrafter"/>
</dbReference>
<dbReference type="PROSITE" id="PS50293">
    <property type="entry name" value="TPR_REGION"/>
    <property type="match status" value="1"/>
</dbReference>
<dbReference type="GO" id="GO:0005737">
    <property type="term" value="C:cytoplasm"/>
    <property type="evidence" value="ECO:0007669"/>
    <property type="project" value="TreeGrafter"/>
</dbReference>